<keyword evidence="1" id="KW-0812">Transmembrane</keyword>
<dbReference type="GO" id="GO:0016747">
    <property type="term" value="F:acyltransferase activity, transferring groups other than amino-acyl groups"/>
    <property type="evidence" value="ECO:0007669"/>
    <property type="project" value="InterPro"/>
</dbReference>
<feature type="transmembrane region" description="Helical" evidence="1">
    <location>
        <begin position="234"/>
        <end position="253"/>
    </location>
</feature>
<keyword evidence="1" id="KW-0472">Membrane</keyword>
<dbReference type="Proteomes" id="UP000240228">
    <property type="component" value="Unassembled WGS sequence"/>
</dbReference>
<dbReference type="AlphaFoldDB" id="A0A2T3G8H1"/>
<feature type="transmembrane region" description="Helical" evidence="1">
    <location>
        <begin position="265"/>
        <end position="290"/>
    </location>
</feature>
<feature type="domain" description="Acyltransferase 3" evidence="2">
    <location>
        <begin position="26"/>
        <end position="344"/>
    </location>
</feature>
<keyword evidence="4" id="KW-1185">Reference proteome</keyword>
<name>A0A2T3G8H1_9BIFI</name>
<dbReference type="InterPro" id="IPR002656">
    <property type="entry name" value="Acyl_transf_3_dom"/>
</dbReference>
<feature type="transmembrane region" description="Helical" evidence="1">
    <location>
        <begin position="165"/>
        <end position="185"/>
    </location>
</feature>
<evidence type="ECO:0000256" key="1">
    <source>
        <dbReference type="SAM" id="Phobius"/>
    </source>
</evidence>
<dbReference type="RefSeq" id="WP_107044636.1">
    <property type="nucleotide sequence ID" value="NZ_NWTX01000019.1"/>
</dbReference>
<feature type="transmembrane region" description="Helical" evidence="1">
    <location>
        <begin position="21"/>
        <end position="41"/>
    </location>
</feature>
<accession>A0A2T3G8H1</accession>
<evidence type="ECO:0000313" key="4">
    <source>
        <dbReference type="Proteomes" id="UP000240228"/>
    </source>
</evidence>
<proteinExistence type="predicted"/>
<gene>
    <name evidence="3" type="ORF">CPA40_09245</name>
</gene>
<feature type="transmembrane region" description="Helical" evidence="1">
    <location>
        <begin position="302"/>
        <end position="325"/>
    </location>
</feature>
<comment type="caution">
    <text evidence="3">The sequence shown here is derived from an EMBL/GenBank/DDBJ whole genome shotgun (WGS) entry which is preliminary data.</text>
</comment>
<organism evidence="3 4">
    <name type="scientific">Bifidobacterium callitrichos</name>
    <dbReference type="NCBI Taxonomy" id="762209"/>
    <lineage>
        <taxon>Bacteria</taxon>
        <taxon>Bacillati</taxon>
        <taxon>Actinomycetota</taxon>
        <taxon>Actinomycetes</taxon>
        <taxon>Bifidobacteriales</taxon>
        <taxon>Bifidobacteriaceae</taxon>
        <taxon>Bifidobacterium</taxon>
    </lineage>
</organism>
<reference evidence="3 4" key="2">
    <citation type="submission" date="2018-03" db="EMBL/GenBank/DDBJ databases">
        <title>The comparative genomics of Bifidobacterium callitrichos reflects dietary carbohydrate utilization within the common marmoset gut.</title>
        <authorList>
            <person name="Rani A."/>
        </authorList>
    </citation>
    <scope>NUCLEOTIDE SEQUENCE [LARGE SCALE GENOMIC DNA]</scope>
    <source>
        <strain evidence="3 4">UMA51805</strain>
    </source>
</reference>
<feature type="transmembrane region" description="Helical" evidence="1">
    <location>
        <begin position="98"/>
        <end position="117"/>
    </location>
</feature>
<reference evidence="4" key="1">
    <citation type="submission" date="2017-09" db="EMBL/GenBank/DDBJ databases">
        <authorList>
            <person name="Sela D.A."/>
            <person name="Albert K."/>
        </authorList>
    </citation>
    <scope>NUCLEOTIDE SEQUENCE [LARGE SCALE GENOMIC DNA]</scope>
    <source>
        <strain evidence="4">UMA51805</strain>
    </source>
</reference>
<sequence length="387" mass="44209">MVFDAEHKSFGNMVAGQKTASLHRVAAYDMARGMGIIFVVIGHTLPMDTYGRALIYSFHMPLFFIISGAVMRRERLSGSLWDRICTSLHSERKLFANYIFYSLCFLVYDLIVRYFYLRQMGKRDLVWDVYQTLVLYGINVLWFLVTLVVAKAVTSILASYVQSELYLVGIAILMYMVFAFVGNYVTARVQPFSVMKVIYYPLTACIEILTMTPFVLLGYVAHVYLPAVIDRFKFLLPLLIVPNVIWCFAFGAADYHMLRASFPPLSLLLAITGTMAVFGIGVIVHNIPLISDILNWSSRNSLFIMVTHEYLLIGYFIIEPILYRFNIGDNALYIAIHVILLIVIEVPLCHYFKPMADKCIGRMFDLTSRCGRHSRSSDEEVAGIRQY</sequence>
<dbReference type="PANTHER" id="PTHR37312">
    <property type="entry name" value="MEMBRANE-BOUND ACYLTRANSFERASE YKRP-RELATED"/>
    <property type="match status" value="1"/>
</dbReference>
<dbReference type="PANTHER" id="PTHR37312:SF1">
    <property type="entry name" value="MEMBRANE-BOUND ACYLTRANSFERASE YKRP-RELATED"/>
    <property type="match status" value="1"/>
</dbReference>
<evidence type="ECO:0000313" key="3">
    <source>
        <dbReference type="EMBL" id="PST45786.1"/>
    </source>
</evidence>
<feature type="transmembrane region" description="Helical" evidence="1">
    <location>
        <begin position="129"/>
        <end position="153"/>
    </location>
</feature>
<protein>
    <recommendedName>
        <fullName evidence="2">Acyltransferase 3 domain-containing protein</fullName>
    </recommendedName>
</protein>
<feature type="transmembrane region" description="Helical" evidence="1">
    <location>
        <begin position="197"/>
        <end position="222"/>
    </location>
</feature>
<evidence type="ECO:0000259" key="2">
    <source>
        <dbReference type="Pfam" id="PF01757"/>
    </source>
</evidence>
<feature type="transmembrane region" description="Helical" evidence="1">
    <location>
        <begin position="331"/>
        <end position="352"/>
    </location>
</feature>
<dbReference type="EMBL" id="NWTX01000019">
    <property type="protein sequence ID" value="PST45786.1"/>
    <property type="molecule type" value="Genomic_DNA"/>
</dbReference>
<keyword evidence="1" id="KW-1133">Transmembrane helix</keyword>
<dbReference type="Pfam" id="PF01757">
    <property type="entry name" value="Acyl_transf_3"/>
    <property type="match status" value="1"/>
</dbReference>
<dbReference type="InterPro" id="IPR052734">
    <property type="entry name" value="Nod_factor_acetyltransferase"/>
</dbReference>
<feature type="transmembrane region" description="Helical" evidence="1">
    <location>
        <begin position="53"/>
        <end position="71"/>
    </location>
</feature>